<dbReference type="EMBL" id="GL433841">
    <property type="protein sequence ID" value="EFN56646.1"/>
    <property type="molecule type" value="Genomic_DNA"/>
</dbReference>
<name>E1ZBH1_CHLVA</name>
<feature type="region of interest" description="Disordered" evidence="1">
    <location>
        <begin position="250"/>
        <end position="283"/>
    </location>
</feature>
<proteinExistence type="predicted"/>
<sequence length="1464" mass="151661">MLTPPPCRCLAAAPSVAELVQHHEPLAGLPPLPGNSTWVLARPRRHMRRRQVQRQLPCEQQAAAAGEEAALPLPPQQPQQHVAAVPAPQRASASGGSVALEPVMQQGYQHLQVAAHQLQAAAQQGSQQLRAAGHRLQDSAQQGGQQLRAAALHLQETAAQLQQELDVGQVQAAAAGVAGDVAHALQQAQQAVQGGGAQAAALARQQVAALQQLTAGQAASLQQLTAGQLANLRQAALWAQHHVAEAAASARPRVSAPVAGQRAASQQPATAPPQQQSSPAAALKAAGEQQAAVVAAVREQAAAVQQQARQALHVLSRLSAEQASSLRQAATQLQKQLQEQLPGNRQVVAGTQQRQAAAPVAGLRQQQQARKVRQAVAPPSEPSASARAAAAAAPSMLVQWAWALGLAAAALAVAVLRWMRARRRVARNARLAIREAEQQARAAHVYGRTRQRFHRALAAAEDLEGADSSVFAAVGRKGQQVAGAADGSGDGGNPFLRGGPPGGDGGASSALADEDEDGGSTDVFDPASWDTDTRKQWEAFVSNSKVSKGKLWDSSAVDEGLPQPLGSPQAGASMSTEQSEEVAEAVLREGLPHDPDSIANKALKEAARELERLEAAQTQDHTIPKGGLAAAAQSAAAHRLHPEESEVAALVHRRVAAEMGGSEAEQLAEAILHAAEAKAARQPLDKRPHTVEEVLAAGASELEHLESVEGRPHEKHGLAARTQSVADRAARGQHPAVEDKAMSQSGFKKEDLVETILQHGEPHWGRHCNSPEAVANKAIKKAASKLEQDEMVASPTHTMRKQEEGGLASMVQRAAAAWKCVSLPYSKPSHSFLFRLKTISRGIADLTAAQGGASPPMELMHMPREPLPMTLPLLPTAAGPGACGKPAPLKANSLSRLEELQQYLRQCDDQKYLNNYIKVLSSMPRDLLDDLTRQVKARSAWLSSEEQREYKRAKVLNVMGAPCCGDERDADGSGGCALAAADADAFCSQVLEGSGGSGAAEEGAAAFADALTASDPQLELLDARVKVEEQPGGATPAGAAKTQLCALAPALACEGTQQGVGSGQAAAAAAAAAEVTGHPGDASPAELVPVSGVVCDHQISRISPDGQPALAAAAAGQARTSGGAGGRGFARWQRGGARDAQGRLHSCVALPQQAHKVAVVQVGCAGSSGDGNQARTSLAADVGVALRGVPDFTTCKRPVPPAELALRSFPGRQGGTTLDWVPAGQSEAAATPVNPNCAADNLPTPSYAPVSLLTSNTFTLAWTGLHGVAKVGSASACPPDAPYTEVVAPVNGGSWTFTCDAANYGEHFVVGQRALGLLVLLAAAAAVQGQVAGGAISWTTGVEYEPVSLQDQETLTLSWSGDGHDIVEVEGPGCPEPGNPSTVIVPPSVALFHLFCELHMHPAASTAGLPCARQGPCRALSLAVCSSVAPGHLQCWLPVAAQINFVQFAMQVTCNAEPDGTEGS</sequence>
<accession>E1ZBH1</accession>
<evidence type="ECO:0000313" key="3">
    <source>
        <dbReference type="Proteomes" id="UP000008141"/>
    </source>
</evidence>
<dbReference type="GeneID" id="17356085"/>
<feature type="region of interest" description="Disordered" evidence="1">
    <location>
        <begin position="1112"/>
        <end position="1136"/>
    </location>
</feature>
<dbReference type="KEGG" id="cvr:CHLNCDRAFT_51642"/>
<reference evidence="2 3" key="1">
    <citation type="journal article" date="2010" name="Plant Cell">
        <title>The Chlorella variabilis NC64A genome reveals adaptation to photosymbiosis, coevolution with viruses, and cryptic sex.</title>
        <authorList>
            <person name="Blanc G."/>
            <person name="Duncan G."/>
            <person name="Agarkova I."/>
            <person name="Borodovsky M."/>
            <person name="Gurnon J."/>
            <person name="Kuo A."/>
            <person name="Lindquist E."/>
            <person name="Lucas S."/>
            <person name="Pangilinan J."/>
            <person name="Polle J."/>
            <person name="Salamov A."/>
            <person name="Terry A."/>
            <person name="Yamada T."/>
            <person name="Dunigan D.D."/>
            <person name="Grigoriev I.V."/>
            <person name="Claverie J.M."/>
            <person name="Van Etten J.L."/>
        </authorList>
    </citation>
    <scope>NUCLEOTIDE SEQUENCE [LARGE SCALE GENOMIC DNA]</scope>
    <source>
        <strain evidence="2 3">NC64A</strain>
    </source>
</reference>
<dbReference type="RefSeq" id="XP_005848748.1">
    <property type="nucleotide sequence ID" value="XM_005848686.1"/>
</dbReference>
<protein>
    <submittedName>
        <fullName evidence="2">Uncharacterized protein</fullName>
    </submittedName>
</protein>
<dbReference type="Proteomes" id="UP000008141">
    <property type="component" value="Unassembled WGS sequence"/>
</dbReference>
<feature type="region of interest" description="Disordered" evidence="1">
    <location>
        <begin position="481"/>
        <end position="530"/>
    </location>
</feature>
<evidence type="ECO:0000313" key="2">
    <source>
        <dbReference type="EMBL" id="EFN56646.1"/>
    </source>
</evidence>
<feature type="compositionally biased region" description="Low complexity" evidence="1">
    <location>
        <begin position="1112"/>
        <end position="1121"/>
    </location>
</feature>
<feature type="region of interest" description="Disordered" evidence="1">
    <location>
        <begin position="73"/>
        <end position="94"/>
    </location>
</feature>
<dbReference type="OrthoDB" id="10460912at2759"/>
<evidence type="ECO:0000256" key="1">
    <source>
        <dbReference type="SAM" id="MobiDB-lite"/>
    </source>
</evidence>
<keyword evidence="3" id="KW-1185">Reference proteome</keyword>
<gene>
    <name evidence="2" type="ORF">CHLNCDRAFT_51642</name>
</gene>
<feature type="compositionally biased region" description="Low complexity" evidence="1">
    <location>
        <begin position="78"/>
        <end position="89"/>
    </location>
</feature>
<organism evidence="3">
    <name type="scientific">Chlorella variabilis</name>
    <name type="common">Green alga</name>
    <dbReference type="NCBI Taxonomy" id="554065"/>
    <lineage>
        <taxon>Eukaryota</taxon>
        <taxon>Viridiplantae</taxon>
        <taxon>Chlorophyta</taxon>
        <taxon>core chlorophytes</taxon>
        <taxon>Trebouxiophyceae</taxon>
        <taxon>Chlorellales</taxon>
        <taxon>Chlorellaceae</taxon>
        <taxon>Chlorella clade</taxon>
        <taxon>Chlorella</taxon>
    </lineage>
</organism>
<dbReference type="InParanoid" id="E1ZBH1"/>